<proteinExistence type="predicted"/>
<dbReference type="GO" id="GO:0009229">
    <property type="term" value="P:thiamine diphosphate biosynthetic process"/>
    <property type="evidence" value="ECO:0007669"/>
    <property type="project" value="InterPro"/>
</dbReference>
<dbReference type="VEuPathDB" id="FungiDB:AMAG_06564"/>
<dbReference type="GO" id="GO:0004788">
    <property type="term" value="F:thiamine diphosphokinase activity"/>
    <property type="evidence" value="ECO:0007669"/>
    <property type="project" value="InterPro"/>
</dbReference>
<protein>
    <submittedName>
        <fullName evidence="5">Uncharacterized protein</fullName>
    </submittedName>
</protein>
<keyword evidence="6" id="KW-1185">Reference proteome</keyword>
<reference evidence="5 6" key="1">
    <citation type="submission" date="2009-11" db="EMBL/GenBank/DDBJ databases">
        <title>Annotation of Allomyces macrogynus ATCC 38327.</title>
        <authorList>
            <consortium name="The Broad Institute Genome Sequencing Platform"/>
            <person name="Russ C."/>
            <person name="Cuomo C."/>
            <person name="Burger G."/>
            <person name="Gray M.W."/>
            <person name="Holland P.W.H."/>
            <person name="King N."/>
            <person name="Lang F.B.F."/>
            <person name="Roger A.J."/>
            <person name="Ruiz-Trillo I."/>
            <person name="Young S.K."/>
            <person name="Zeng Q."/>
            <person name="Gargeya S."/>
            <person name="Fitzgerald M."/>
            <person name="Haas B."/>
            <person name="Abouelleil A."/>
            <person name="Alvarado L."/>
            <person name="Arachchi H.M."/>
            <person name="Berlin A."/>
            <person name="Chapman S.B."/>
            <person name="Gearin G."/>
            <person name="Goldberg J."/>
            <person name="Griggs A."/>
            <person name="Gujja S."/>
            <person name="Hansen M."/>
            <person name="Heiman D."/>
            <person name="Howarth C."/>
            <person name="Larimer J."/>
            <person name="Lui A."/>
            <person name="MacDonald P.J.P."/>
            <person name="McCowen C."/>
            <person name="Montmayeur A."/>
            <person name="Murphy C."/>
            <person name="Neiman D."/>
            <person name="Pearson M."/>
            <person name="Priest M."/>
            <person name="Roberts A."/>
            <person name="Saif S."/>
            <person name="Shea T."/>
            <person name="Sisk P."/>
            <person name="Stolte C."/>
            <person name="Sykes S."/>
            <person name="Wortman J."/>
            <person name="Nusbaum C."/>
            <person name="Birren B."/>
        </authorList>
    </citation>
    <scope>NUCLEOTIDE SEQUENCE [LARGE SCALE GENOMIC DNA]</scope>
    <source>
        <strain evidence="5 6">ATCC 38327</strain>
    </source>
</reference>
<dbReference type="GO" id="GO:0016301">
    <property type="term" value="F:kinase activity"/>
    <property type="evidence" value="ECO:0007669"/>
    <property type="project" value="UniProtKB-KW"/>
</dbReference>
<sequence length="232" mass="24228">MAPPVPLPAHPADALSMPCSAAPLATPSSRLCDVLPPTTATTAAASRTAGKSAVAMPTRVRQRTLSTDRVLVLASSRLPAVPTLLAQWSAANWRICASAAAAHALYDALASDPRKRAQCVPNVILAHDGLRADVLWYYRQLGARIDTRAHDWTHVVASVAQTAAAVPGYGAPAALDVVVLAGDRGEAVQVFGDHEIGLALAAEDAAVHARAESERSMPSRADTPAMHFVEVV</sequence>
<evidence type="ECO:0000256" key="1">
    <source>
        <dbReference type="ARBA" id="ARBA00022679"/>
    </source>
</evidence>
<evidence type="ECO:0000313" key="6">
    <source>
        <dbReference type="Proteomes" id="UP000054350"/>
    </source>
</evidence>
<keyword evidence="1" id="KW-0808">Transferase</keyword>
<keyword evidence="2" id="KW-0547">Nucleotide-binding</keyword>
<dbReference type="AlphaFoldDB" id="A0A0L0SH38"/>
<reference evidence="5 6" key="2">
    <citation type="submission" date="2009-11" db="EMBL/GenBank/DDBJ databases">
        <title>The Genome Sequence of Allomyces macrogynus strain ATCC 38327.</title>
        <authorList>
            <consortium name="The Broad Institute Genome Sequencing Platform"/>
            <person name="Russ C."/>
            <person name="Cuomo C."/>
            <person name="Shea T."/>
            <person name="Young S.K."/>
            <person name="Zeng Q."/>
            <person name="Koehrsen M."/>
            <person name="Haas B."/>
            <person name="Borodovsky M."/>
            <person name="Guigo R."/>
            <person name="Alvarado L."/>
            <person name="Berlin A."/>
            <person name="Borenstein D."/>
            <person name="Chen Z."/>
            <person name="Engels R."/>
            <person name="Freedman E."/>
            <person name="Gellesch M."/>
            <person name="Goldberg J."/>
            <person name="Griggs A."/>
            <person name="Gujja S."/>
            <person name="Heiman D."/>
            <person name="Hepburn T."/>
            <person name="Howarth C."/>
            <person name="Jen D."/>
            <person name="Larson L."/>
            <person name="Lewis B."/>
            <person name="Mehta T."/>
            <person name="Park D."/>
            <person name="Pearson M."/>
            <person name="Roberts A."/>
            <person name="Saif S."/>
            <person name="Shenoy N."/>
            <person name="Sisk P."/>
            <person name="Stolte C."/>
            <person name="Sykes S."/>
            <person name="Walk T."/>
            <person name="White J."/>
            <person name="Yandava C."/>
            <person name="Burger G."/>
            <person name="Gray M.W."/>
            <person name="Holland P.W.H."/>
            <person name="King N."/>
            <person name="Lang F.B.F."/>
            <person name="Roger A.J."/>
            <person name="Ruiz-Trillo I."/>
            <person name="Lander E."/>
            <person name="Nusbaum C."/>
        </authorList>
    </citation>
    <scope>NUCLEOTIDE SEQUENCE [LARGE SCALE GENOMIC DNA]</scope>
    <source>
        <strain evidence="5 6">ATCC 38327</strain>
    </source>
</reference>
<dbReference type="InterPro" id="IPR036759">
    <property type="entry name" value="TPK_catalytic_sf"/>
</dbReference>
<keyword evidence="3" id="KW-0418">Kinase</keyword>
<evidence type="ECO:0000256" key="2">
    <source>
        <dbReference type="ARBA" id="ARBA00022741"/>
    </source>
</evidence>
<gene>
    <name evidence="5" type="ORF">AMAG_06564</name>
</gene>
<dbReference type="EMBL" id="GG745338">
    <property type="protein sequence ID" value="KNE61764.1"/>
    <property type="molecule type" value="Genomic_DNA"/>
</dbReference>
<dbReference type="Gene3D" id="3.40.50.10240">
    <property type="entry name" value="Thiamin pyrophosphokinase, catalytic domain"/>
    <property type="match status" value="1"/>
</dbReference>
<evidence type="ECO:0000256" key="4">
    <source>
        <dbReference type="ARBA" id="ARBA00022840"/>
    </source>
</evidence>
<keyword evidence="4" id="KW-0067">ATP-binding</keyword>
<evidence type="ECO:0000256" key="3">
    <source>
        <dbReference type="ARBA" id="ARBA00022777"/>
    </source>
</evidence>
<dbReference type="GO" id="GO:0005524">
    <property type="term" value="F:ATP binding"/>
    <property type="evidence" value="ECO:0007669"/>
    <property type="project" value="UniProtKB-KW"/>
</dbReference>
<dbReference type="Proteomes" id="UP000054350">
    <property type="component" value="Unassembled WGS sequence"/>
</dbReference>
<evidence type="ECO:0000313" key="5">
    <source>
        <dbReference type="EMBL" id="KNE61764.1"/>
    </source>
</evidence>
<name>A0A0L0SH38_ALLM3</name>
<organism evidence="5 6">
    <name type="scientific">Allomyces macrogynus (strain ATCC 38327)</name>
    <name type="common">Allomyces javanicus var. macrogynus</name>
    <dbReference type="NCBI Taxonomy" id="578462"/>
    <lineage>
        <taxon>Eukaryota</taxon>
        <taxon>Fungi</taxon>
        <taxon>Fungi incertae sedis</taxon>
        <taxon>Blastocladiomycota</taxon>
        <taxon>Blastocladiomycetes</taxon>
        <taxon>Blastocladiales</taxon>
        <taxon>Blastocladiaceae</taxon>
        <taxon>Allomyces</taxon>
    </lineage>
</organism>
<dbReference type="OrthoDB" id="5574505at2759"/>
<accession>A0A0L0SH38</accession>